<comment type="subcellular location">
    <subcellularLocation>
        <location evidence="1">Membrane</location>
        <topology evidence="1">Multi-pass membrane protein</topology>
    </subcellularLocation>
</comment>
<keyword evidence="2 6" id="KW-0812">Transmembrane</keyword>
<feature type="transmembrane region" description="Helical" evidence="6">
    <location>
        <begin position="445"/>
        <end position="468"/>
    </location>
</feature>
<evidence type="ECO:0000256" key="4">
    <source>
        <dbReference type="ARBA" id="ARBA00023136"/>
    </source>
</evidence>
<feature type="transmembrane region" description="Helical" evidence="6">
    <location>
        <begin position="474"/>
        <end position="494"/>
    </location>
</feature>
<name>A0A812MT95_9DINO</name>
<feature type="region of interest" description="Disordered" evidence="5">
    <location>
        <begin position="38"/>
        <end position="79"/>
    </location>
</feature>
<dbReference type="OrthoDB" id="10401153at2759"/>
<dbReference type="Proteomes" id="UP000604046">
    <property type="component" value="Unassembled WGS sequence"/>
</dbReference>
<feature type="region of interest" description="Disordered" evidence="5">
    <location>
        <begin position="93"/>
        <end position="117"/>
    </location>
</feature>
<reference evidence="7" key="1">
    <citation type="submission" date="2021-02" db="EMBL/GenBank/DDBJ databases">
        <authorList>
            <person name="Dougan E. K."/>
            <person name="Rhodes N."/>
            <person name="Thang M."/>
            <person name="Chan C."/>
        </authorList>
    </citation>
    <scope>NUCLEOTIDE SEQUENCE</scope>
</reference>
<evidence type="ECO:0000256" key="5">
    <source>
        <dbReference type="SAM" id="MobiDB-lite"/>
    </source>
</evidence>
<protein>
    <submittedName>
        <fullName evidence="7">HERC1 protein</fullName>
    </submittedName>
</protein>
<dbReference type="Gene3D" id="1.20.120.350">
    <property type="entry name" value="Voltage-gated potassium channels. Chain C"/>
    <property type="match status" value="1"/>
</dbReference>
<evidence type="ECO:0000256" key="6">
    <source>
        <dbReference type="SAM" id="Phobius"/>
    </source>
</evidence>
<keyword evidence="8" id="KW-1185">Reference proteome</keyword>
<evidence type="ECO:0000256" key="2">
    <source>
        <dbReference type="ARBA" id="ARBA00022692"/>
    </source>
</evidence>
<dbReference type="GO" id="GO:0016020">
    <property type="term" value="C:membrane"/>
    <property type="evidence" value="ECO:0007669"/>
    <property type="project" value="UniProtKB-SubCell"/>
</dbReference>
<evidence type="ECO:0000256" key="1">
    <source>
        <dbReference type="ARBA" id="ARBA00004141"/>
    </source>
</evidence>
<keyword evidence="4 6" id="KW-0472">Membrane</keyword>
<accession>A0A812MT95</accession>
<evidence type="ECO:0000313" key="8">
    <source>
        <dbReference type="Proteomes" id="UP000604046"/>
    </source>
</evidence>
<evidence type="ECO:0000256" key="3">
    <source>
        <dbReference type="ARBA" id="ARBA00022989"/>
    </source>
</evidence>
<comment type="caution">
    <text evidence="7">The sequence shown here is derived from an EMBL/GenBank/DDBJ whole genome shotgun (WGS) entry which is preliminary data.</text>
</comment>
<evidence type="ECO:0000313" key="7">
    <source>
        <dbReference type="EMBL" id="CAE7266542.1"/>
    </source>
</evidence>
<gene>
    <name evidence="7" type="primary">HERC1</name>
    <name evidence="7" type="ORF">SNAT2548_LOCUS14105</name>
</gene>
<sequence length="594" mass="64962">MSRTSSKDASTTTLHRIHRLLHQMEEEHAAEISRLKADVRRLSSASAASRHDRQPPITTAQPPTTPPSAPPADLLPEDNEGNEVLEQDSLRDAAACGGFPPPPTGTNLSRQDSPKFTDDAVAGSVSEIMTESRALFSPTLSVDLDAYDDNASFGEIEASPVRAIVYSLHGLPGSLLSGVETSTAKCKLVLKGESAEGCTDFVPLQQEQPHLPGQLSAPNAWTAVWEDMGTDVLIHVPNPLPETLKIELQIQGHETAIAEGLVTLNAERRKWALFGGGEVDAEIAVEKAETPAGRRRESTVKDRIVEKLERLFDVRDPMSKVVMPSDVSAAVKASRNKKSSQLTASLGPEDLEEVVVELKRIHAKAIDKDRKSRASSQQPVIAWKQFLDCIMLDDLPKYATGPVALNLFIVQQALLGDDMPSTGASGAYLMAYERLRKPVTRSQKWVNIVTAMSTAAIVISFIFLGLSLDIDPTWTGWIVLEGLCAAVFVAEVVVKSYVLTPRGYFCAGRESVWNLFDVFLSMVAVCETILNIVFATEGSEMRPGFLWWSWGQFDLELACHGLSCIGTRKAALLLRGLRLARILLLFFAQRREPT</sequence>
<proteinExistence type="predicted"/>
<dbReference type="AlphaFoldDB" id="A0A812MT95"/>
<keyword evidence="3 6" id="KW-1133">Transmembrane helix</keyword>
<organism evidence="7 8">
    <name type="scientific">Symbiodinium natans</name>
    <dbReference type="NCBI Taxonomy" id="878477"/>
    <lineage>
        <taxon>Eukaryota</taxon>
        <taxon>Sar</taxon>
        <taxon>Alveolata</taxon>
        <taxon>Dinophyceae</taxon>
        <taxon>Suessiales</taxon>
        <taxon>Symbiodiniaceae</taxon>
        <taxon>Symbiodinium</taxon>
    </lineage>
</organism>
<dbReference type="EMBL" id="CAJNDS010001591">
    <property type="protein sequence ID" value="CAE7266542.1"/>
    <property type="molecule type" value="Genomic_DNA"/>
</dbReference>
<dbReference type="InterPro" id="IPR027359">
    <property type="entry name" value="Volt_channel_dom_sf"/>
</dbReference>
<feature type="transmembrane region" description="Helical" evidence="6">
    <location>
        <begin position="515"/>
        <end position="536"/>
    </location>
</feature>